<name>A0A1T4UUR5_9GAMM</name>
<gene>
    <name evidence="1" type="ORF">CZ814_03742</name>
</gene>
<reference evidence="1 2" key="1">
    <citation type="submission" date="2017-02" db="EMBL/GenBank/DDBJ databases">
        <authorList>
            <person name="Peterson S.W."/>
        </authorList>
    </citation>
    <scope>NUCLEOTIDE SEQUENCE [LARGE SCALE GENOMIC DNA]</scope>
    <source>
        <strain evidence="1 2">CECT 9189</strain>
    </source>
</reference>
<proteinExistence type="predicted"/>
<protein>
    <submittedName>
        <fullName evidence="1">Uncharacterized protein</fullName>
    </submittedName>
</protein>
<dbReference type="RefSeq" id="WP_080176415.1">
    <property type="nucleotide sequence ID" value="NZ_AP024858.1"/>
</dbReference>
<sequence>MRVSIQQIKDELMRHVNEHTSYNADFDSVEDAINHYTKDLHNEINDFHTLTQEDIDNQNKQYSNDYLFGAKVGDLVWAGDSEVFLSLSNIEDCLRDADERMNDDYNAISDIARYVKFYLIAAQL</sequence>
<dbReference type="Proteomes" id="UP000191116">
    <property type="component" value="Unassembled WGS sequence"/>
</dbReference>
<organism evidence="1 2">
    <name type="scientific">Photobacterium toruni</name>
    <dbReference type="NCBI Taxonomy" id="1935446"/>
    <lineage>
        <taxon>Bacteria</taxon>
        <taxon>Pseudomonadati</taxon>
        <taxon>Pseudomonadota</taxon>
        <taxon>Gammaproteobacteria</taxon>
        <taxon>Vibrionales</taxon>
        <taxon>Vibrionaceae</taxon>
        <taxon>Photobacterium</taxon>
    </lineage>
</organism>
<evidence type="ECO:0000313" key="2">
    <source>
        <dbReference type="Proteomes" id="UP000191116"/>
    </source>
</evidence>
<dbReference type="AlphaFoldDB" id="A0A1T4UUR5"/>
<dbReference type="EMBL" id="FUWP01000034">
    <property type="protein sequence ID" value="SKA56376.1"/>
    <property type="molecule type" value="Genomic_DNA"/>
</dbReference>
<evidence type="ECO:0000313" key="1">
    <source>
        <dbReference type="EMBL" id="SKA56376.1"/>
    </source>
</evidence>
<dbReference type="OrthoDB" id="5918586at2"/>
<accession>A0A1T4UUR5</accession>